<comment type="caution">
    <text evidence="1">The sequence shown here is derived from an EMBL/GenBank/DDBJ whole genome shotgun (WGS) entry which is preliminary data.</text>
</comment>
<dbReference type="Pfam" id="PF09926">
    <property type="entry name" value="DUF2158"/>
    <property type="match status" value="1"/>
</dbReference>
<dbReference type="OrthoDB" id="7173769at2"/>
<evidence type="ECO:0000313" key="1">
    <source>
        <dbReference type="EMBL" id="RXF72111.1"/>
    </source>
</evidence>
<dbReference type="RefSeq" id="WP_128778278.1">
    <property type="nucleotide sequence ID" value="NZ_RYFI01000014.1"/>
</dbReference>
<organism evidence="1 2">
    <name type="scientific">Hansschlegelia zhihuaiae</name>
    <dbReference type="NCBI Taxonomy" id="405005"/>
    <lineage>
        <taxon>Bacteria</taxon>
        <taxon>Pseudomonadati</taxon>
        <taxon>Pseudomonadota</taxon>
        <taxon>Alphaproteobacteria</taxon>
        <taxon>Hyphomicrobiales</taxon>
        <taxon>Methylopilaceae</taxon>
        <taxon>Hansschlegelia</taxon>
    </lineage>
</organism>
<protein>
    <submittedName>
        <fullName evidence="1">DUF2158 domain-containing protein</fullName>
    </submittedName>
</protein>
<gene>
    <name evidence="1" type="ORF">EK403_14980</name>
</gene>
<dbReference type="Proteomes" id="UP000289708">
    <property type="component" value="Unassembled WGS sequence"/>
</dbReference>
<proteinExistence type="predicted"/>
<name>A0A4Q0MF46_9HYPH</name>
<dbReference type="InterPro" id="IPR019226">
    <property type="entry name" value="DUF2158"/>
</dbReference>
<sequence length="87" mass="9072">MSKRRAQGAAEIEESDAPAVGDVVKLVAGGPNMTVREVRQGLVATEWTDGARQAQTASFPSDSLRLVRRAGAADTKADDASAETETA</sequence>
<evidence type="ECO:0000313" key="2">
    <source>
        <dbReference type="Proteomes" id="UP000289708"/>
    </source>
</evidence>
<keyword evidence="2" id="KW-1185">Reference proteome</keyword>
<reference evidence="1 2" key="1">
    <citation type="submission" date="2018-12" db="EMBL/GenBank/DDBJ databases">
        <title>bacterium Hansschlegelia zhihuaiae S113.</title>
        <authorList>
            <person name="He J."/>
        </authorList>
    </citation>
    <scope>NUCLEOTIDE SEQUENCE [LARGE SCALE GENOMIC DNA]</scope>
    <source>
        <strain evidence="1 2">S 113</strain>
    </source>
</reference>
<dbReference type="AlphaFoldDB" id="A0A4Q0MF46"/>
<accession>A0A4Q0MF46</accession>
<dbReference type="EMBL" id="RYFI01000014">
    <property type="protein sequence ID" value="RXF72111.1"/>
    <property type="molecule type" value="Genomic_DNA"/>
</dbReference>